<accession>A0A6M3MB01</accession>
<keyword evidence="1" id="KW-0812">Transmembrane</keyword>
<dbReference type="EMBL" id="MT143840">
    <property type="protein sequence ID" value="QJB03340.1"/>
    <property type="molecule type" value="Genomic_DNA"/>
</dbReference>
<evidence type="ECO:0000313" key="3">
    <source>
        <dbReference type="EMBL" id="QJB03340.1"/>
    </source>
</evidence>
<organism evidence="3">
    <name type="scientific">viral metagenome</name>
    <dbReference type="NCBI Taxonomy" id="1070528"/>
    <lineage>
        <taxon>unclassified sequences</taxon>
        <taxon>metagenomes</taxon>
        <taxon>organismal metagenomes</taxon>
    </lineage>
</organism>
<reference evidence="3" key="1">
    <citation type="submission" date="2020-03" db="EMBL/GenBank/DDBJ databases">
        <title>The deep terrestrial virosphere.</title>
        <authorList>
            <person name="Holmfeldt K."/>
            <person name="Nilsson E."/>
            <person name="Simone D."/>
            <person name="Lopez-Fernandez M."/>
            <person name="Wu X."/>
            <person name="de Brujin I."/>
            <person name="Lundin D."/>
            <person name="Andersson A."/>
            <person name="Bertilsson S."/>
            <person name="Dopson M."/>
        </authorList>
    </citation>
    <scope>NUCLEOTIDE SEQUENCE</scope>
    <source>
        <strain evidence="2">MM171A01436</strain>
        <strain evidence="3">MM171B00778</strain>
    </source>
</reference>
<sequence>MFPSLFYLLKGFAMNGNSKCQYGINGCITTQGIKERVVKMEVQQENDINDIKALWKNLDAVKGLLFKFLIAYGVIFALIELGMKFLPIGN</sequence>
<dbReference type="AlphaFoldDB" id="A0A6M3MB01"/>
<keyword evidence="1" id="KW-1133">Transmembrane helix</keyword>
<evidence type="ECO:0000256" key="1">
    <source>
        <dbReference type="SAM" id="Phobius"/>
    </source>
</evidence>
<proteinExistence type="predicted"/>
<gene>
    <name evidence="2" type="ORF">MM171A01436_0008</name>
    <name evidence="3" type="ORF">MM171B00778_0007</name>
</gene>
<evidence type="ECO:0000313" key="2">
    <source>
        <dbReference type="EMBL" id="QJA98951.1"/>
    </source>
</evidence>
<name>A0A6M3MB01_9ZZZZ</name>
<keyword evidence="1" id="KW-0472">Membrane</keyword>
<feature type="transmembrane region" description="Helical" evidence="1">
    <location>
        <begin position="64"/>
        <end position="86"/>
    </location>
</feature>
<dbReference type="EMBL" id="MT143619">
    <property type="protein sequence ID" value="QJA98951.1"/>
    <property type="molecule type" value="Genomic_DNA"/>
</dbReference>
<protein>
    <submittedName>
        <fullName evidence="3">Uncharacterized protein</fullName>
    </submittedName>
</protein>